<accession>A0ABR0QGL0</accession>
<organism evidence="1 2">
    <name type="scientific">Gossypium arboreum</name>
    <name type="common">Tree cotton</name>
    <name type="synonym">Gossypium nanking</name>
    <dbReference type="NCBI Taxonomy" id="29729"/>
    <lineage>
        <taxon>Eukaryota</taxon>
        <taxon>Viridiplantae</taxon>
        <taxon>Streptophyta</taxon>
        <taxon>Embryophyta</taxon>
        <taxon>Tracheophyta</taxon>
        <taxon>Spermatophyta</taxon>
        <taxon>Magnoliopsida</taxon>
        <taxon>eudicotyledons</taxon>
        <taxon>Gunneridae</taxon>
        <taxon>Pentapetalae</taxon>
        <taxon>rosids</taxon>
        <taxon>malvids</taxon>
        <taxon>Malvales</taxon>
        <taxon>Malvaceae</taxon>
        <taxon>Malvoideae</taxon>
        <taxon>Gossypium</taxon>
    </lineage>
</organism>
<evidence type="ECO:0000313" key="2">
    <source>
        <dbReference type="Proteomes" id="UP001358586"/>
    </source>
</evidence>
<dbReference type="Proteomes" id="UP001358586">
    <property type="component" value="Chromosome 3"/>
</dbReference>
<evidence type="ECO:0000313" key="1">
    <source>
        <dbReference type="EMBL" id="KAK5838449.1"/>
    </source>
</evidence>
<comment type="caution">
    <text evidence="1">The sequence shown here is derived from an EMBL/GenBank/DDBJ whole genome shotgun (WGS) entry which is preliminary data.</text>
</comment>
<proteinExistence type="predicted"/>
<keyword evidence="2" id="KW-1185">Reference proteome</keyword>
<dbReference type="EMBL" id="JARKNE010000003">
    <property type="protein sequence ID" value="KAK5838449.1"/>
    <property type="molecule type" value="Genomic_DNA"/>
</dbReference>
<protein>
    <submittedName>
        <fullName evidence="1">Uncharacterized protein</fullName>
    </submittedName>
</protein>
<reference evidence="1 2" key="1">
    <citation type="submission" date="2023-03" db="EMBL/GenBank/DDBJ databases">
        <title>WGS of Gossypium arboreum.</title>
        <authorList>
            <person name="Yu D."/>
        </authorList>
    </citation>
    <scope>NUCLEOTIDE SEQUENCE [LARGE SCALE GENOMIC DNA]</scope>
    <source>
        <tissue evidence="1">Leaf</tissue>
    </source>
</reference>
<name>A0ABR0QGL0_GOSAR</name>
<gene>
    <name evidence="1" type="ORF">PVK06_007179</name>
</gene>
<sequence>MASILLGPSGYKYCENGLENSDGKKHLEEEDCGLLLSLKVYKFWMDFPIEDLVESASIEDGEQIN</sequence>